<evidence type="ECO:0000313" key="16">
    <source>
        <dbReference type="Proteomes" id="UP000008817"/>
    </source>
</evidence>
<dbReference type="Gene3D" id="1.10.150.130">
    <property type="match status" value="1"/>
</dbReference>
<comment type="similarity">
    <text evidence="2 11">Belongs to the 'phage' integrase family. XerD subfamily.</text>
</comment>
<evidence type="ECO:0000256" key="7">
    <source>
        <dbReference type="ARBA" id="ARBA00022908"/>
    </source>
</evidence>
<dbReference type="Pfam" id="PF00589">
    <property type="entry name" value="Phage_integrase"/>
    <property type="match status" value="1"/>
</dbReference>
<accession>B3PPF3</accession>
<dbReference type="Gene3D" id="1.10.443.10">
    <property type="entry name" value="Intergrase catalytic core"/>
    <property type="match status" value="1"/>
</dbReference>
<dbReference type="EMBL" id="CP001074">
    <property type="protein sequence ID" value="ACE93028.1"/>
    <property type="molecule type" value="Genomic_DNA"/>
</dbReference>
<dbReference type="PANTHER" id="PTHR30349">
    <property type="entry name" value="PHAGE INTEGRASE-RELATED"/>
    <property type="match status" value="1"/>
</dbReference>
<keyword evidence="7 11" id="KW-0229">DNA integration</keyword>
<evidence type="ECO:0000259" key="13">
    <source>
        <dbReference type="PROSITE" id="PS51898"/>
    </source>
</evidence>
<proteinExistence type="inferred from homology"/>
<dbReference type="InterPro" id="IPR011932">
    <property type="entry name" value="Recomb_XerD"/>
</dbReference>
<dbReference type="Pfam" id="PF02899">
    <property type="entry name" value="Phage_int_SAM_1"/>
    <property type="match status" value="1"/>
</dbReference>
<evidence type="ECO:0000256" key="10">
    <source>
        <dbReference type="ARBA" id="ARBA00023306"/>
    </source>
</evidence>
<dbReference type="HAMAP" id="MF_01807">
    <property type="entry name" value="Recomb_XerD"/>
    <property type="match status" value="1"/>
</dbReference>
<dbReference type="eggNOG" id="COG4974">
    <property type="taxonomic scope" value="Bacteria"/>
</dbReference>
<dbReference type="SUPFAM" id="SSF56349">
    <property type="entry name" value="DNA breaking-rejoining enzymes"/>
    <property type="match status" value="1"/>
</dbReference>
<keyword evidence="8 11" id="KW-0238">DNA-binding</keyword>
<dbReference type="InterPro" id="IPR002104">
    <property type="entry name" value="Integrase_catalytic"/>
</dbReference>
<evidence type="ECO:0000256" key="11">
    <source>
        <dbReference type="HAMAP-Rule" id="MF_01807"/>
    </source>
</evidence>
<dbReference type="KEGG" id="rec:RHECIAT_CH0004098"/>
<comment type="function">
    <text evidence="11">Site-specific tyrosine recombinase, which acts by catalyzing the cutting and rejoining of the recombining DNA molecules. The XerC-XerD complex is essential to convert dimers of the bacterial chromosome into monomers to permit their segregation at cell division. It also contributes to the segregational stability of plasmids.</text>
</comment>
<evidence type="ECO:0000256" key="3">
    <source>
        <dbReference type="ARBA" id="ARBA00015810"/>
    </source>
</evidence>
<name>B3PPF3_RHIE6</name>
<dbReference type="AlphaFoldDB" id="B3PPF3"/>
<dbReference type="PANTHER" id="PTHR30349:SF90">
    <property type="entry name" value="TYROSINE RECOMBINASE XERD"/>
    <property type="match status" value="1"/>
</dbReference>
<evidence type="ECO:0000256" key="1">
    <source>
        <dbReference type="ARBA" id="ARBA00004496"/>
    </source>
</evidence>
<feature type="active site" evidence="11">
    <location>
        <position position="348"/>
    </location>
</feature>
<dbReference type="GO" id="GO:0007059">
    <property type="term" value="P:chromosome segregation"/>
    <property type="evidence" value="ECO:0007669"/>
    <property type="project" value="UniProtKB-UniRule"/>
</dbReference>
<feature type="region of interest" description="Disordered" evidence="12">
    <location>
        <begin position="1"/>
        <end position="66"/>
    </location>
</feature>
<dbReference type="GO" id="GO:0009037">
    <property type="term" value="F:tyrosine-based site-specific recombinase activity"/>
    <property type="evidence" value="ECO:0007669"/>
    <property type="project" value="UniProtKB-UniRule"/>
</dbReference>
<evidence type="ECO:0000256" key="6">
    <source>
        <dbReference type="ARBA" id="ARBA00022829"/>
    </source>
</evidence>
<dbReference type="GO" id="GO:0051301">
    <property type="term" value="P:cell division"/>
    <property type="evidence" value="ECO:0007669"/>
    <property type="project" value="UniProtKB-KW"/>
</dbReference>
<reference evidence="15 16" key="1">
    <citation type="submission" date="2008-04" db="EMBL/GenBank/DDBJ databases">
        <title>Genome diversity and DNA divergence of Rhizobium etli.</title>
        <authorList>
            <person name="Gonzalez V."/>
            <person name="Acosta J.L."/>
            <person name="Santamaria R.I."/>
            <person name="Bustos P."/>
            <person name="Hernandez-Gonzalez I.L."/>
            <person name="Fernandez J.L."/>
            <person name="Diaz R."/>
            <person name="Flores M."/>
            <person name="Mora J."/>
            <person name="Palacios R."/>
            <person name="Davila G."/>
        </authorList>
    </citation>
    <scope>NUCLEOTIDE SEQUENCE [LARGE SCALE GENOMIC DNA]</scope>
    <source>
        <strain evidence="15 16">CIAT 652</strain>
    </source>
</reference>
<dbReference type="GO" id="GO:0006313">
    <property type="term" value="P:DNA transposition"/>
    <property type="evidence" value="ECO:0007669"/>
    <property type="project" value="UniProtKB-UniRule"/>
</dbReference>
<dbReference type="InterPro" id="IPR011010">
    <property type="entry name" value="DNA_brk_join_enz"/>
</dbReference>
<gene>
    <name evidence="11 15" type="primary">xerD</name>
    <name evidence="15" type="ordered locus">RHECIAT_CH0004098</name>
</gene>
<dbReference type="InterPro" id="IPR013762">
    <property type="entry name" value="Integrase-like_cat_sf"/>
</dbReference>
<feature type="compositionally biased region" description="Basic and acidic residues" evidence="12">
    <location>
        <begin position="55"/>
        <end position="66"/>
    </location>
</feature>
<dbReference type="NCBIfam" id="NF001399">
    <property type="entry name" value="PRK00283.1"/>
    <property type="match status" value="1"/>
</dbReference>
<keyword evidence="10 11" id="KW-0131">Cell cycle</keyword>
<sequence>MKELPDADPVPFSVRLRDPRRDGLRSDVGACDLRGARAARRDDPHSVRAGQSAGDGHDQHHREVSDMRDLGRVHVESFLEMMSAERGAAANTLQSYERDLDDIRSFLNGRSIRLTEAASADLSAYLASLARQGFKPSSQARRLAAMRQFYKFLYAEGIRTDDPTGVLDAPKKGRPLPKTMGVEEVSRLLSQAQAEADDPAPGQLQRLRMLALLELLYATGMRVSELVSLPARVLDQEGRFLMIRGKGNKERLVPLSQSAIKALKSYGRLLAAENAAAKEPQESPFLFSAASKEGYLPRQVFARDLKNLAIRAGLTPSLISPHVMRHAFASHLLANGADLRVVQELLGHSDISTTQIYTHVLEERLQQLVQTHHPLAKQAKKHE</sequence>
<feature type="active site" evidence="11">
    <location>
        <position position="246"/>
    </location>
</feature>
<protein>
    <recommendedName>
        <fullName evidence="3 11">Tyrosine recombinase XerD</fullName>
    </recommendedName>
</protein>
<dbReference type="PROSITE" id="PS51900">
    <property type="entry name" value="CB"/>
    <property type="match status" value="1"/>
</dbReference>
<dbReference type="NCBIfam" id="TIGR02225">
    <property type="entry name" value="recomb_XerD"/>
    <property type="match status" value="1"/>
</dbReference>
<feature type="active site" evidence="11">
    <location>
        <position position="222"/>
    </location>
</feature>
<feature type="active site" evidence="11">
    <location>
        <position position="322"/>
    </location>
</feature>
<feature type="active site" evidence="11">
    <location>
        <position position="325"/>
    </location>
</feature>
<evidence type="ECO:0000256" key="2">
    <source>
        <dbReference type="ARBA" id="ARBA00010450"/>
    </source>
</evidence>
<dbReference type="InterPro" id="IPR044068">
    <property type="entry name" value="CB"/>
</dbReference>
<dbReference type="GO" id="GO:0003677">
    <property type="term" value="F:DNA binding"/>
    <property type="evidence" value="ECO:0007669"/>
    <property type="project" value="UniProtKB-UniRule"/>
</dbReference>
<evidence type="ECO:0000256" key="4">
    <source>
        <dbReference type="ARBA" id="ARBA00022490"/>
    </source>
</evidence>
<feature type="compositionally biased region" description="Basic and acidic residues" evidence="12">
    <location>
        <begin position="15"/>
        <end position="25"/>
    </location>
</feature>
<evidence type="ECO:0000256" key="8">
    <source>
        <dbReference type="ARBA" id="ARBA00023125"/>
    </source>
</evidence>
<evidence type="ECO:0000256" key="5">
    <source>
        <dbReference type="ARBA" id="ARBA00022618"/>
    </source>
</evidence>
<dbReference type="Proteomes" id="UP000008817">
    <property type="component" value="Chromosome"/>
</dbReference>
<dbReference type="GO" id="GO:0005737">
    <property type="term" value="C:cytoplasm"/>
    <property type="evidence" value="ECO:0007669"/>
    <property type="project" value="UniProtKB-SubCell"/>
</dbReference>
<feature type="active site" description="O-(3'-phospho-DNA)-tyrosine intermediate" evidence="11">
    <location>
        <position position="357"/>
    </location>
</feature>
<dbReference type="InterPro" id="IPR050090">
    <property type="entry name" value="Tyrosine_recombinase_XerCD"/>
</dbReference>
<comment type="subunit">
    <text evidence="11">Forms a cyclic heterotetrameric complex composed of two molecules of XerC and two molecules of XerD.</text>
</comment>
<dbReference type="InterPro" id="IPR010998">
    <property type="entry name" value="Integrase_recombinase_N"/>
</dbReference>
<feature type="domain" description="Core-binding (CB)" evidence="14">
    <location>
        <begin position="69"/>
        <end position="154"/>
    </location>
</feature>
<keyword evidence="5 11" id="KW-0132">Cell division</keyword>
<dbReference type="InterPro" id="IPR004107">
    <property type="entry name" value="Integrase_SAM-like_N"/>
</dbReference>
<evidence type="ECO:0000313" key="15">
    <source>
        <dbReference type="EMBL" id="ACE93028.1"/>
    </source>
</evidence>
<comment type="subcellular location">
    <subcellularLocation>
        <location evidence="1 11">Cytoplasm</location>
    </subcellularLocation>
</comment>
<evidence type="ECO:0000256" key="12">
    <source>
        <dbReference type="SAM" id="MobiDB-lite"/>
    </source>
</evidence>
<keyword evidence="9 11" id="KW-0233">DNA recombination</keyword>
<keyword evidence="6 11" id="KW-0159">Chromosome partition</keyword>
<evidence type="ECO:0000259" key="14">
    <source>
        <dbReference type="PROSITE" id="PS51900"/>
    </source>
</evidence>
<keyword evidence="4 11" id="KW-0963">Cytoplasm</keyword>
<evidence type="ECO:0000256" key="9">
    <source>
        <dbReference type="ARBA" id="ARBA00023172"/>
    </source>
</evidence>
<dbReference type="PROSITE" id="PS51898">
    <property type="entry name" value="TYR_RECOMBINASE"/>
    <property type="match status" value="1"/>
</dbReference>
<organism evidence="15 16">
    <name type="scientific">Rhizobium etli (strain CIAT 652)</name>
    <dbReference type="NCBI Taxonomy" id="491916"/>
    <lineage>
        <taxon>Bacteria</taxon>
        <taxon>Pseudomonadati</taxon>
        <taxon>Pseudomonadota</taxon>
        <taxon>Alphaproteobacteria</taxon>
        <taxon>Hyphomicrobiales</taxon>
        <taxon>Rhizobiaceae</taxon>
        <taxon>Rhizobium/Agrobacterium group</taxon>
        <taxon>Rhizobium</taxon>
    </lineage>
</organism>
<dbReference type="HOGENOM" id="CLU_027562_9_0_5"/>
<dbReference type="HAMAP" id="MF_01808">
    <property type="entry name" value="Recomb_XerC_XerD"/>
    <property type="match status" value="1"/>
</dbReference>
<dbReference type="InterPro" id="IPR023009">
    <property type="entry name" value="Tyrosine_recombinase_XerC/XerD"/>
</dbReference>
<feature type="domain" description="Tyr recombinase" evidence="13">
    <location>
        <begin position="175"/>
        <end position="370"/>
    </location>
</feature>